<organism evidence="2 3">
    <name type="scientific">Paramecium primaurelia</name>
    <dbReference type="NCBI Taxonomy" id="5886"/>
    <lineage>
        <taxon>Eukaryota</taxon>
        <taxon>Sar</taxon>
        <taxon>Alveolata</taxon>
        <taxon>Ciliophora</taxon>
        <taxon>Intramacronucleata</taxon>
        <taxon>Oligohymenophorea</taxon>
        <taxon>Peniculida</taxon>
        <taxon>Parameciidae</taxon>
        <taxon>Paramecium</taxon>
    </lineage>
</organism>
<sequence>MNQSYTQIEINLETFETIWIQQTGFLERITKQSRVNFYYFKNLIILEGKINQCNNAAKLICQKVYEDFIMQIEQFHNEEEIQPFYQLFQQPQYRELCQNNQGFRIYSKQLLMKEIQYMMQQGYQPNYRVLPQHFIITWFPRTKMFYIQQCIYNMIGYQYSYQGLRQQFKYHKQMNITVLEAISIYLILDVENIMNQYSSIIEINQIPNQCFLVIKAENNQQSFEDVLMILDNHLVNNQFWPITYLEMKLSPNQLFCLEKTIDDQVRTKSGVKIYSYDEVLHESSRIDQIFDINLKQIIIERYCSDQIFVYADQDKQAEITDQIIQIVRKPKQNIQVDKEDRFQQQQFYYKETSNKLIKNKKKANQKKPFPFTDNHRKSYQDQFQFYDQQQFQLQQNSHIQYSNKKFREKTIQNEDQNNQFDVHNQYNSNNQFDQNNQIDIPLKNYKKFTNNQEMPKRTIQNKKKQKHNYQRQEIMDIPLNNADVKMYQNTYNYQYQQQQYQEEEKSSQLLQVEDLNKSFQCQVIKIELFQYQIIYTQSKLQSNKKINFKELKKSFEEFQNIYYNLQHEILLEFDTDSIIMNIKCKQQDEINLIKQIFDNYFLQSMYFVTQNSTLAQNLIDTLKQNCKVEYFTTKTELQGFLNEQQFKELEYILNGQQLAIKINNYSYRHQQFLKGKFNDFMNQQSSNQNSSILDISKQGTNNTKIIIISEDQLKYLQQEFPDLEACQLRKFNQYFDLAFYFVQIEDIEEMLENAKVEFKRRNEIYVKNQVEKKKQENQKKGWMIQFKTDQNYEASELYCYNMMEAFYTELLNDINDIQMNIEEYQANQNLSMYYETIIELGDRVLNPNDPDSIEKLLFKSDFKFQPKMMSRIDQPQGTFITLWIRNQEDNLSQMQMIQKNKILPRGYIQKK</sequence>
<dbReference type="AlphaFoldDB" id="A0A8S1Q6Y4"/>
<keyword evidence="1" id="KW-0175">Coiled coil</keyword>
<gene>
    <name evidence="2" type="ORF">PPRIM_AZ9-3.1.T1440115</name>
</gene>
<dbReference type="Proteomes" id="UP000688137">
    <property type="component" value="Unassembled WGS sequence"/>
</dbReference>
<protein>
    <submittedName>
        <fullName evidence="2">Uncharacterized protein</fullName>
    </submittedName>
</protein>
<feature type="coiled-coil region" evidence="1">
    <location>
        <begin position="737"/>
        <end position="764"/>
    </location>
</feature>
<evidence type="ECO:0000256" key="1">
    <source>
        <dbReference type="SAM" id="Coils"/>
    </source>
</evidence>
<evidence type="ECO:0000313" key="2">
    <source>
        <dbReference type="EMBL" id="CAD8110551.1"/>
    </source>
</evidence>
<reference evidence="2" key="1">
    <citation type="submission" date="2021-01" db="EMBL/GenBank/DDBJ databases">
        <authorList>
            <consortium name="Genoscope - CEA"/>
            <person name="William W."/>
        </authorList>
    </citation>
    <scope>NUCLEOTIDE SEQUENCE</scope>
</reference>
<dbReference type="OMA" id="NIKCKQQ"/>
<name>A0A8S1Q6Y4_PARPR</name>
<comment type="caution">
    <text evidence="2">The sequence shown here is derived from an EMBL/GenBank/DDBJ whole genome shotgun (WGS) entry which is preliminary data.</text>
</comment>
<keyword evidence="3" id="KW-1185">Reference proteome</keyword>
<proteinExistence type="predicted"/>
<evidence type="ECO:0000313" key="3">
    <source>
        <dbReference type="Proteomes" id="UP000688137"/>
    </source>
</evidence>
<dbReference type="EMBL" id="CAJJDM010000148">
    <property type="protein sequence ID" value="CAD8110551.1"/>
    <property type="molecule type" value="Genomic_DNA"/>
</dbReference>
<accession>A0A8S1Q6Y4</accession>